<proteinExistence type="predicted"/>
<dbReference type="InterPro" id="IPR011990">
    <property type="entry name" value="TPR-like_helical_dom_sf"/>
</dbReference>
<keyword evidence="1" id="KW-1133">Transmembrane helix</keyword>
<sequence length="251" mass="29294">MSISINKFLKGLAVFLIMLFLAYSILFSFHIVALSKSRLKLKLVSFLKYSSVKPGFLKFVDFNFNTLTSDYFWTLFVQEASSFRLAKAHYPYMYKISFITVSLNPNFNYAYQAGGTLLGLTGKPKRAIKLLKLGMTHLKGNWNIPFLISFNYFYNIGNYKKAAYYLKYAVDMKGSPKYLEFLYIKLLNKSGSLKKTLSFLKTMYKNNKNPYIKQIIQYRIDAVKNEIALKKEHKNYKIPYSLKLFMPQKRG</sequence>
<evidence type="ECO:0000313" key="2">
    <source>
        <dbReference type="EMBL" id="RZV37234.1"/>
    </source>
</evidence>
<keyword evidence="1" id="KW-0472">Membrane</keyword>
<reference evidence="2 3" key="1">
    <citation type="submission" date="2019-01" db="EMBL/GenBank/DDBJ databases">
        <title>Insights into ecological role of a new deltaproteobacterial order Candidatus Sinidesulfobacterales (Sva0485) by metagenomics and metatranscriptomics.</title>
        <authorList>
            <person name="Tan S."/>
            <person name="Liu J."/>
            <person name="Fang Y."/>
            <person name="Hedlund B."/>
            <person name="Lian Z.-H."/>
            <person name="Huang L.-Y."/>
            <person name="Li J.-T."/>
            <person name="Huang L.-N."/>
            <person name="Li W.-J."/>
            <person name="Jiang H.-C."/>
            <person name="Dong H.-L."/>
            <person name="Shu W.-S."/>
        </authorList>
    </citation>
    <scope>NUCLEOTIDE SEQUENCE [LARGE SCALE GENOMIC DNA]</scope>
    <source>
        <strain evidence="2">AP4</strain>
    </source>
</reference>
<protein>
    <recommendedName>
        <fullName evidence="4">Tetratricopeptide repeat protein</fullName>
    </recommendedName>
</protein>
<gene>
    <name evidence="2" type="ORF">EVJ48_09285</name>
</gene>
<comment type="caution">
    <text evidence="2">The sequence shown here is derived from an EMBL/GenBank/DDBJ whole genome shotgun (WGS) entry which is preliminary data.</text>
</comment>
<dbReference type="AlphaFoldDB" id="A0A520X7Q4"/>
<evidence type="ECO:0000256" key="1">
    <source>
        <dbReference type="SAM" id="Phobius"/>
    </source>
</evidence>
<dbReference type="EMBL" id="SHMQ01000041">
    <property type="protein sequence ID" value="RZV37234.1"/>
    <property type="molecule type" value="Genomic_DNA"/>
</dbReference>
<feature type="transmembrane region" description="Helical" evidence="1">
    <location>
        <begin position="12"/>
        <end position="34"/>
    </location>
</feature>
<organism evidence="2 3">
    <name type="scientific">Candidatus Acidulodesulfobacterium acidiphilum</name>
    <dbReference type="NCBI Taxonomy" id="2597224"/>
    <lineage>
        <taxon>Bacteria</taxon>
        <taxon>Deltaproteobacteria</taxon>
        <taxon>Candidatus Acidulodesulfobacterales</taxon>
        <taxon>Candidatus Acidulodesulfobacterium</taxon>
    </lineage>
</organism>
<name>A0A520X7Q4_9DELT</name>
<keyword evidence="1" id="KW-0812">Transmembrane</keyword>
<evidence type="ECO:0000313" key="3">
    <source>
        <dbReference type="Proteomes" id="UP000322454"/>
    </source>
</evidence>
<dbReference type="SUPFAM" id="SSF48452">
    <property type="entry name" value="TPR-like"/>
    <property type="match status" value="1"/>
</dbReference>
<dbReference type="Proteomes" id="UP000322454">
    <property type="component" value="Unassembled WGS sequence"/>
</dbReference>
<evidence type="ECO:0008006" key="4">
    <source>
        <dbReference type="Google" id="ProtNLM"/>
    </source>
</evidence>
<accession>A0A520X7Q4</accession>